<proteinExistence type="predicted"/>
<dbReference type="Proteomes" id="UP001165190">
    <property type="component" value="Unassembled WGS sequence"/>
</dbReference>
<protein>
    <submittedName>
        <fullName evidence="2">Uncharacterized protein</fullName>
    </submittedName>
</protein>
<reference evidence="2" key="1">
    <citation type="submission" date="2023-05" db="EMBL/GenBank/DDBJ databases">
        <title>Genome and transcriptome analyses reveal genes involved in the formation of fine ridges on petal epidermal cells in Hibiscus trionum.</title>
        <authorList>
            <person name="Koshimizu S."/>
            <person name="Masuda S."/>
            <person name="Ishii T."/>
            <person name="Shirasu K."/>
            <person name="Hoshino A."/>
            <person name="Arita M."/>
        </authorList>
    </citation>
    <scope>NUCLEOTIDE SEQUENCE</scope>
    <source>
        <strain evidence="2">Hamamatsu line</strain>
    </source>
</reference>
<accession>A0A9W7HWX3</accession>
<name>A0A9W7HWX3_HIBTR</name>
<dbReference type="EMBL" id="BSYR01000020">
    <property type="protein sequence ID" value="GMI85920.1"/>
    <property type="molecule type" value="Genomic_DNA"/>
</dbReference>
<feature type="region of interest" description="Disordered" evidence="1">
    <location>
        <begin position="30"/>
        <end position="123"/>
    </location>
</feature>
<sequence length="123" mass="13291">MASLSPPRRRPICIRGRIRAIEPELNQAITNPSIPIVNEPAPAAPQNLGSLNEGDASSFTEQPTEENPNNDAAMEDLPPTKDASALGPKLKNTRSNPRVTLPPRALEPQPLNTIFPHSRGQFG</sequence>
<evidence type="ECO:0000256" key="1">
    <source>
        <dbReference type="SAM" id="MobiDB-lite"/>
    </source>
</evidence>
<organism evidence="2 3">
    <name type="scientific">Hibiscus trionum</name>
    <name type="common">Flower of an hour</name>
    <dbReference type="NCBI Taxonomy" id="183268"/>
    <lineage>
        <taxon>Eukaryota</taxon>
        <taxon>Viridiplantae</taxon>
        <taxon>Streptophyta</taxon>
        <taxon>Embryophyta</taxon>
        <taxon>Tracheophyta</taxon>
        <taxon>Spermatophyta</taxon>
        <taxon>Magnoliopsida</taxon>
        <taxon>eudicotyledons</taxon>
        <taxon>Gunneridae</taxon>
        <taxon>Pentapetalae</taxon>
        <taxon>rosids</taxon>
        <taxon>malvids</taxon>
        <taxon>Malvales</taxon>
        <taxon>Malvaceae</taxon>
        <taxon>Malvoideae</taxon>
        <taxon>Hibiscus</taxon>
    </lineage>
</organism>
<evidence type="ECO:0000313" key="3">
    <source>
        <dbReference type="Proteomes" id="UP001165190"/>
    </source>
</evidence>
<gene>
    <name evidence="2" type="ORF">HRI_002261300</name>
</gene>
<keyword evidence="3" id="KW-1185">Reference proteome</keyword>
<evidence type="ECO:0000313" key="2">
    <source>
        <dbReference type="EMBL" id="GMI85920.1"/>
    </source>
</evidence>
<feature type="compositionally biased region" description="Polar residues" evidence="1">
    <location>
        <begin position="47"/>
        <end position="70"/>
    </location>
</feature>
<comment type="caution">
    <text evidence="2">The sequence shown here is derived from an EMBL/GenBank/DDBJ whole genome shotgun (WGS) entry which is preliminary data.</text>
</comment>
<dbReference type="AlphaFoldDB" id="A0A9W7HWX3"/>